<dbReference type="PANTHER" id="PTHR44591">
    <property type="entry name" value="STRESS RESPONSE REGULATOR PROTEIN 1"/>
    <property type="match status" value="1"/>
</dbReference>
<name>A0A346PNI3_9EURY</name>
<evidence type="ECO:0000313" key="7">
    <source>
        <dbReference type="Proteomes" id="UP000258707"/>
    </source>
</evidence>
<dbReference type="CDD" id="cd00156">
    <property type="entry name" value="REC"/>
    <property type="match status" value="1"/>
</dbReference>
<reference evidence="6" key="2">
    <citation type="submission" date="2018-02" db="EMBL/GenBank/DDBJ databases">
        <title>Phenotypic and genomic properties of facultatively anaerobic sulfur-reducing natronoarchaea from hypersaline soda lakes.</title>
        <authorList>
            <person name="Sorokin D.Y."/>
            <person name="Kublanov I.V."/>
            <person name="Roman P."/>
            <person name="Sinninghe Damste J.S."/>
            <person name="Golyshin P.N."/>
            <person name="Rojo D."/>
            <person name="Ciordia S."/>
            <person name="Mena M.D.C."/>
            <person name="Ferrer M."/>
            <person name="Messina E."/>
            <person name="Smedile F."/>
            <person name="La Spada G."/>
            <person name="La Cono V."/>
            <person name="Yakimov M.M."/>
        </authorList>
    </citation>
    <scope>NUCLEOTIDE SEQUENCE [LARGE SCALE GENOMIC DNA]</scope>
    <source>
        <strain evidence="6">AArc-Mg</strain>
    </source>
</reference>
<gene>
    <name evidence="4" type="ORF">AArc1_2561</name>
    <name evidence="5" type="ORF">AArcMg_1062</name>
</gene>
<dbReference type="InterPro" id="IPR001789">
    <property type="entry name" value="Sig_transdc_resp-reg_receiver"/>
</dbReference>
<keyword evidence="1 2" id="KW-0597">Phosphoprotein</keyword>
<dbReference type="Proteomes" id="UP000258707">
    <property type="component" value="Chromosome"/>
</dbReference>
<dbReference type="GO" id="GO:0000160">
    <property type="term" value="P:phosphorelay signal transduction system"/>
    <property type="evidence" value="ECO:0007669"/>
    <property type="project" value="InterPro"/>
</dbReference>
<dbReference type="GeneID" id="37641560"/>
<evidence type="ECO:0000259" key="3">
    <source>
        <dbReference type="PROSITE" id="PS50110"/>
    </source>
</evidence>
<proteinExistence type="predicted"/>
<reference evidence="7" key="1">
    <citation type="submission" date="2017-10" db="EMBL/GenBank/DDBJ databases">
        <title>Phenotypic and genomic properties of facultatively anaerobic sulfur-reducing natronoarchaea from hypersaline soda lakes.</title>
        <authorList>
            <person name="Sorokin D.Y."/>
            <person name="Kublanov I.V."/>
            <person name="Roman P."/>
            <person name="Sinninghe Damste J.S."/>
            <person name="Golyshin P.N."/>
            <person name="Rojo D."/>
            <person name="Ciordia S."/>
            <person name="Mena Md.C."/>
            <person name="Ferrer M."/>
            <person name="Messina E."/>
            <person name="Smedile F."/>
            <person name="La Spada G."/>
            <person name="La Cono V."/>
            <person name="Yakimov M.M."/>
        </authorList>
    </citation>
    <scope>NUCLEOTIDE SEQUENCE [LARGE SCALE GENOMIC DNA]</scope>
    <source>
        <strain evidence="7">AArc1</strain>
    </source>
</reference>
<dbReference type="Gene3D" id="3.40.50.2300">
    <property type="match status" value="1"/>
</dbReference>
<protein>
    <submittedName>
        <fullName evidence="4">Rec domain</fullName>
    </submittedName>
    <submittedName>
        <fullName evidence="5">Response regulator</fullName>
    </submittedName>
</protein>
<feature type="modified residue" description="4-aspartylphosphate" evidence="2">
    <location>
        <position position="183"/>
    </location>
</feature>
<dbReference type="InterPro" id="IPR050595">
    <property type="entry name" value="Bact_response_regulator"/>
</dbReference>
<dbReference type="RefSeq" id="WP_117364892.1">
    <property type="nucleotide sequence ID" value="NZ_CP024047.1"/>
</dbReference>
<dbReference type="SUPFAM" id="SSF52172">
    <property type="entry name" value="CheY-like"/>
    <property type="match status" value="1"/>
</dbReference>
<dbReference type="PROSITE" id="PS50110">
    <property type="entry name" value="RESPONSE_REGULATORY"/>
    <property type="match status" value="1"/>
</dbReference>
<dbReference type="EMBL" id="CP027033">
    <property type="protein sequence ID" value="AXR81078.1"/>
    <property type="molecule type" value="Genomic_DNA"/>
</dbReference>
<dbReference type="Pfam" id="PF24035">
    <property type="entry name" value="DUF7344"/>
    <property type="match status" value="1"/>
</dbReference>
<dbReference type="EMBL" id="CP024047">
    <property type="protein sequence ID" value="AXR78876.1"/>
    <property type="molecule type" value="Genomic_DNA"/>
</dbReference>
<dbReference type="InterPro" id="IPR011006">
    <property type="entry name" value="CheY-like_superfamily"/>
</dbReference>
<accession>A0A346PNI3</accession>
<evidence type="ECO:0000256" key="2">
    <source>
        <dbReference type="PROSITE-ProRule" id="PRU00169"/>
    </source>
</evidence>
<evidence type="ECO:0000313" key="5">
    <source>
        <dbReference type="EMBL" id="AXR81078.1"/>
    </source>
</evidence>
<dbReference type="Gene3D" id="1.10.10.10">
    <property type="entry name" value="Winged helix-like DNA-binding domain superfamily/Winged helix DNA-binding domain"/>
    <property type="match status" value="1"/>
</dbReference>
<dbReference type="InterPro" id="IPR036388">
    <property type="entry name" value="WH-like_DNA-bd_sf"/>
</dbReference>
<dbReference type="OrthoDB" id="8127at2157"/>
<dbReference type="InterPro" id="IPR055768">
    <property type="entry name" value="DUF7344"/>
</dbReference>
<dbReference type="SMART" id="SM00448">
    <property type="entry name" value="REC"/>
    <property type="match status" value="1"/>
</dbReference>
<accession>A0A346PH81</accession>
<dbReference type="PANTHER" id="PTHR44591:SF25">
    <property type="entry name" value="CHEMOTAXIS TWO-COMPONENT RESPONSE REGULATOR"/>
    <property type="match status" value="1"/>
</dbReference>
<sequence length="254" mass="27755">MKGEISDSDGHGPLDSDELFYALSNAGRRTVLFHLRQHRVATLDELVDVLTAASTKEGSADDNTHVHSSLLHSHLPLLEDRGLLTYDPDEQIVESTSLHGTVGAWLDLAVRQQLQYERTVDADARTDDEGIAVLLVDDEPGLPETIGGYIERENDDIEVTTAASTLEAVSTLEEASFDCVVSDYQMPAISGLDFLKAVREQDVDLPFIVFTAKGSERVASEAIATGVTDYVQKDPDPEQFDVLVERIRKAVTSG</sequence>
<dbReference type="Proteomes" id="UP000258613">
    <property type="component" value="Chromosome"/>
</dbReference>
<evidence type="ECO:0000313" key="4">
    <source>
        <dbReference type="EMBL" id="AXR78876.1"/>
    </source>
</evidence>
<dbReference type="AlphaFoldDB" id="A0A346PNI3"/>
<evidence type="ECO:0000256" key="1">
    <source>
        <dbReference type="ARBA" id="ARBA00022553"/>
    </source>
</evidence>
<dbReference type="KEGG" id="nag:AArcMg_1062"/>
<feature type="domain" description="Response regulatory" evidence="3">
    <location>
        <begin position="132"/>
        <end position="248"/>
    </location>
</feature>
<reference evidence="5" key="3">
    <citation type="journal article" date="2019" name="Int. J. Syst. Evol. Microbiol.">
        <title>Natronolimnobius sulfurireducens sp. nov. and Halalkaliarchaeum desulfuricum gen. nov., sp. nov., the first sulfur-respiring alkaliphilic haloarchaea from hypersaline alkaline lakes.</title>
        <authorList>
            <person name="Sorokin D.Y."/>
            <person name="Yakimov M."/>
            <person name="Messina E."/>
            <person name="Merkel A.Y."/>
            <person name="Bale N.J."/>
            <person name="Sinninghe Damste J.S."/>
        </authorList>
    </citation>
    <scope>NUCLEOTIDE SEQUENCE</scope>
    <source>
        <strain evidence="5">AArc-Mg</strain>
        <strain evidence="4">AArc1</strain>
    </source>
</reference>
<organism evidence="5 6">
    <name type="scientific">Natrarchaeobaculum sulfurireducens</name>
    <dbReference type="NCBI Taxonomy" id="2044521"/>
    <lineage>
        <taxon>Archaea</taxon>
        <taxon>Methanobacteriati</taxon>
        <taxon>Methanobacteriota</taxon>
        <taxon>Stenosarchaea group</taxon>
        <taxon>Halobacteria</taxon>
        <taxon>Halobacteriales</taxon>
        <taxon>Natrialbaceae</taxon>
        <taxon>Natrarchaeobaculum</taxon>
    </lineage>
</organism>
<dbReference type="KEGG" id="nan:AArc1_2561"/>
<evidence type="ECO:0000313" key="6">
    <source>
        <dbReference type="Proteomes" id="UP000258613"/>
    </source>
</evidence>
<keyword evidence="6" id="KW-1185">Reference proteome</keyword>
<dbReference type="Pfam" id="PF00072">
    <property type="entry name" value="Response_reg"/>
    <property type="match status" value="1"/>
</dbReference>